<dbReference type="FunFam" id="3.40.50.300:FF:000016">
    <property type="entry name" value="Oligopeptide ABC transporter ATP-binding component"/>
    <property type="match status" value="1"/>
</dbReference>
<dbReference type="GO" id="GO:0005524">
    <property type="term" value="F:ATP binding"/>
    <property type="evidence" value="ECO:0007669"/>
    <property type="project" value="UniProtKB-KW"/>
</dbReference>
<evidence type="ECO:0000313" key="6">
    <source>
        <dbReference type="EMBL" id="MCF4007464.1"/>
    </source>
</evidence>
<feature type="domain" description="ABC transporter" evidence="5">
    <location>
        <begin position="281"/>
        <end position="512"/>
    </location>
</feature>
<dbReference type="PROSITE" id="PS00211">
    <property type="entry name" value="ABC_TRANSPORTER_1"/>
    <property type="match status" value="2"/>
</dbReference>
<dbReference type="Pfam" id="PF00005">
    <property type="entry name" value="ABC_tran"/>
    <property type="match status" value="2"/>
</dbReference>
<accession>A0A9X1QQJ8</accession>
<keyword evidence="2" id="KW-0813">Transport</keyword>
<organism evidence="6 7">
    <name type="scientific">Corynebacterium uropygiale</name>
    <dbReference type="NCBI Taxonomy" id="1775911"/>
    <lineage>
        <taxon>Bacteria</taxon>
        <taxon>Bacillati</taxon>
        <taxon>Actinomycetota</taxon>
        <taxon>Actinomycetes</taxon>
        <taxon>Mycobacteriales</taxon>
        <taxon>Corynebacteriaceae</taxon>
        <taxon>Corynebacterium</taxon>
    </lineage>
</organism>
<dbReference type="AlphaFoldDB" id="A0A9X1QQJ8"/>
<dbReference type="PANTHER" id="PTHR43776:SF7">
    <property type="entry name" value="D,D-DIPEPTIDE TRANSPORT ATP-BINDING PROTEIN DDPF-RELATED"/>
    <property type="match status" value="1"/>
</dbReference>
<dbReference type="RefSeq" id="WP_236119603.1">
    <property type="nucleotide sequence ID" value="NZ_JAKGSI010000005.1"/>
</dbReference>
<dbReference type="Gene3D" id="3.40.50.300">
    <property type="entry name" value="P-loop containing nucleotide triphosphate hydrolases"/>
    <property type="match status" value="2"/>
</dbReference>
<dbReference type="InterPro" id="IPR050319">
    <property type="entry name" value="ABC_transp_ATP-bind"/>
</dbReference>
<dbReference type="GO" id="GO:0016887">
    <property type="term" value="F:ATP hydrolysis activity"/>
    <property type="evidence" value="ECO:0007669"/>
    <property type="project" value="InterPro"/>
</dbReference>
<dbReference type="GO" id="GO:0055085">
    <property type="term" value="P:transmembrane transport"/>
    <property type="evidence" value="ECO:0007669"/>
    <property type="project" value="UniProtKB-ARBA"/>
</dbReference>
<evidence type="ECO:0000259" key="5">
    <source>
        <dbReference type="PROSITE" id="PS50893"/>
    </source>
</evidence>
<evidence type="ECO:0000256" key="4">
    <source>
        <dbReference type="ARBA" id="ARBA00022840"/>
    </source>
</evidence>
<evidence type="ECO:0000313" key="7">
    <source>
        <dbReference type="Proteomes" id="UP001139336"/>
    </source>
</evidence>
<reference evidence="6" key="1">
    <citation type="submission" date="2022-01" db="EMBL/GenBank/DDBJ databases">
        <title>Corynebacterium sp. nov isolated from isolated from the feces of the greater white-fronted geese (Anser albifrons) at Poyang Lake, PR China.</title>
        <authorList>
            <person name="Liu Q."/>
        </authorList>
    </citation>
    <scope>NUCLEOTIDE SEQUENCE</scope>
    <source>
        <strain evidence="6">JCM 32435</strain>
    </source>
</reference>
<dbReference type="PANTHER" id="PTHR43776">
    <property type="entry name" value="TRANSPORT ATP-BINDING PROTEIN"/>
    <property type="match status" value="1"/>
</dbReference>
<proteinExistence type="inferred from homology"/>
<dbReference type="GO" id="GO:0015833">
    <property type="term" value="P:peptide transport"/>
    <property type="evidence" value="ECO:0007669"/>
    <property type="project" value="InterPro"/>
</dbReference>
<comment type="similarity">
    <text evidence="1">Belongs to the ABC transporter superfamily.</text>
</comment>
<evidence type="ECO:0000256" key="3">
    <source>
        <dbReference type="ARBA" id="ARBA00022741"/>
    </source>
</evidence>
<feature type="domain" description="ABC transporter" evidence="5">
    <location>
        <begin position="10"/>
        <end position="259"/>
    </location>
</feature>
<dbReference type="CDD" id="cd03257">
    <property type="entry name" value="ABC_NikE_OppD_transporters"/>
    <property type="match status" value="2"/>
</dbReference>
<dbReference type="Proteomes" id="UP001139336">
    <property type="component" value="Unassembled WGS sequence"/>
</dbReference>
<evidence type="ECO:0000256" key="1">
    <source>
        <dbReference type="ARBA" id="ARBA00005417"/>
    </source>
</evidence>
<dbReference type="SMART" id="SM00382">
    <property type="entry name" value="AAA"/>
    <property type="match status" value="2"/>
</dbReference>
<dbReference type="SUPFAM" id="SSF52540">
    <property type="entry name" value="P-loop containing nucleoside triphosphate hydrolases"/>
    <property type="match status" value="2"/>
</dbReference>
<dbReference type="InterPro" id="IPR003593">
    <property type="entry name" value="AAA+_ATPase"/>
</dbReference>
<keyword evidence="7" id="KW-1185">Reference proteome</keyword>
<evidence type="ECO:0000256" key="2">
    <source>
        <dbReference type="ARBA" id="ARBA00022448"/>
    </source>
</evidence>
<protein>
    <submittedName>
        <fullName evidence="6">ABC transporter ATP-binding protein</fullName>
    </submittedName>
</protein>
<comment type="caution">
    <text evidence="6">The sequence shown here is derived from an EMBL/GenBank/DDBJ whole genome shotgun (WGS) entry which is preliminary data.</text>
</comment>
<keyword evidence="4 6" id="KW-0067">ATP-binding</keyword>
<dbReference type="NCBIfam" id="NF008453">
    <property type="entry name" value="PRK11308.1"/>
    <property type="match status" value="2"/>
</dbReference>
<dbReference type="InterPro" id="IPR003439">
    <property type="entry name" value="ABC_transporter-like_ATP-bd"/>
</dbReference>
<keyword evidence="3" id="KW-0547">Nucleotide-binding</keyword>
<dbReference type="EMBL" id="JAKGSI010000005">
    <property type="protein sequence ID" value="MCF4007464.1"/>
    <property type="molecule type" value="Genomic_DNA"/>
</dbReference>
<dbReference type="InterPro" id="IPR027417">
    <property type="entry name" value="P-loop_NTPase"/>
</dbReference>
<dbReference type="InterPro" id="IPR017871">
    <property type="entry name" value="ABC_transporter-like_CS"/>
</dbReference>
<name>A0A9X1QQJ8_9CORY</name>
<dbReference type="InterPro" id="IPR013563">
    <property type="entry name" value="Oligopep_ABC_C"/>
</dbReference>
<dbReference type="PROSITE" id="PS50893">
    <property type="entry name" value="ABC_TRANSPORTER_2"/>
    <property type="match status" value="2"/>
</dbReference>
<dbReference type="Pfam" id="PF08352">
    <property type="entry name" value="oligo_HPY"/>
    <property type="match status" value="1"/>
</dbReference>
<sequence length="529" mass="57311">MHSAHEAPLLAIEDLTVNYHTPRGLVHAVRGVSLEVERGQMTAIVGESGSGKSTTAQAAIGLLPDNAQVSGSVMLAGRDVSELSEREWRAVRGRRVGLIPQDPGNSLNPVRTIGESVAEGLAIHGFGSRGSRAREERVIELLDRVGIDDPARRARQYPHELSGGMRQRVLIAAALALEPDLIIADEPTSALDVTVQKVILDLLDEMREDMGIVLITHDLAVAGDRADHVVVMHRGEVRESGLAATVLSDPRDAYSRRLLADAPSLSRPRTRPAVGTDDPLVSVEGFRKSYGDTEVVHGVDFQVQRGSTHALVGESGSGKTTTGRAIAGLLTPSAGRISVETSDVQLVYQNPAASLDPRWSVGRSIAEPLRSARRRSGGGPRLSRAEIQRRVAEALDLVALDPELAERRPRELSGGQKQRVAIARALIVRPELVLFDEAVSALDVTVQAQILELLEHLQKELGLTYIFISHDLAVVRQIADTVSVLQRGTQVEQGRVEDVFERPATEYTRRLLDAIPGRHYREGALNLGL</sequence>
<gene>
    <name evidence="6" type="ORF">L1O03_09835</name>
</gene>